<proteinExistence type="predicted"/>
<reference evidence="3 4" key="1">
    <citation type="submission" date="2018-06" db="EMBL/GenBank/DDBJ databases">
        <authorList>
            <consortium name="Pathogen Informatics"/>
            <person name="Doyle S."/>
        </authorList>
    </citation>
    <scope>NUCLEOTIDE SEQUENCE [LARGE SCALE GENOMIC DNA]</scope>
    <source>
        <strain evidence="3 4">NCTC13533</strain>
    </source>
</reference>
<evidence type="ECO:0000313" key="5">
    <source>
        <dbReference type="Proteomes" id="UP000273270"/>
    </source>
</evidence>
<gene>
    <name evidence="2" type="ORF">EG346_02060</name>
    <name evidence="3" type="ORF">NCTC13533_04253</name>
</gene>
<evidence type="ECO:0000313" key="3">
    <source>
        <dbReference type="EMBL" id="STD07593.1"/>
    </source>
</evidence>
<protein>
    <submittedName>
        <fullName evidence="3">Uncharacterized protein</fullName>
    </submittedName>
</protein>
<dbReference type="OrthoDB" id="9872339at2"/>
<dbReference type="RefSeq" id="WP_123876834.1">
    <property type="nucleotide sequence ID" value="NZ_CP033920.1"/>
</dbReference>
<evidence type="ECO:0000313" key="2">
    <source>
        <dbReference type="EMBL" id="AZA47054.1"/>
    </source>
</evidence>
<feature type="chain" id="PRO_5044586171" evidence="1">
    <location>
        <begin position="19"/>
        <end position="135"/>
    </location>
</feature>
<dbReference type="AlphaFoldDB" id="A0A376EGX1"/>
<keyword evidence="1" id="KW-0732">Signal</keyword>
<dbReference type="KEGG" id="ccau:EG346_02060"/>
<evidence type="ECO:0000256" key="1">
    <source>
        <dbReference type="SAM" id="SignalP"/>
    </source>
</evidence>
<reference evidence="5" key="3">
    <citation type="submission" date="2018-11" db="EMBL/GenBank/DDBJ databases">
        <title>Proposal to divide the Flavobacteriaceae and reorganize its genera based on Amino Acid Identity values calculated from whole genome sequences.</title>
        <authorList>
            <person name="Nicholson A.C."/>
            <person name="Gulvik C.A."/>
            <person name="Whitney A.M."/>
            <person name="Humrighouse B.W."/>
            <person name="Bell M."/>
            <person name="Holmes B."/>
            <person name="Steigerwalt A.G."/>
            <person name="Villarma A."/>
            <person name="Sheth M."/>
            <person name="Batra D."/>
            <person name="Pryor J."/>
            <person name="Bernardet J.-F."/>
            <person name="Hugo C."/>
            <person name="Kampfer P."/>
            <person name="Newman J."/>
            <person name="McQuiston J.R."/>
        </authorList>
    </citation>
    <scope>NUCLEOTIDE SEQUENCE [LARGE SCALE GENOMIC DNA]</scope>
    <source>
        <strain evidence="5">G0188</strain>
    </source>
</reference>
<feature type="signal peptide" evidence="1">
    <location>
        <begin position="1"/>
        <end position="18"/>
    </location>
</feature>
<dbReference type="Proteomes" id="UP000273270">
    <property type="component" value="Chromosome"/>
</dbReference>
<accession>A0A3G6LUY2</accession>
<dbReference type="Proteomes" id="UP000255224">
    <property type="component" value="Unassembled WGS sequence"/>
</dbReference>
<sequence>MKKIILLIFLLSVVFNNAQSLEYNAHMSVKYNTEKGKWENNDSEGNFKTAVNIDEFNRLISVNYIGIKDQATLELSVIEKAPIEDGSTMYVCKGIKSDALDKVLITFNKLKTEMSIMYKCKEDGNCGTATYHTNK</sequence>
<keyword evidence="5" id="KW-1185">Reference proteome</keyword>
<accession>A0A376EGX1</accession>
<organism evidence="3 4">
    <name type="scientific">Chryseobacterium carnipullorum</name>
    <dbReference type="NCBI Taxonomy" id="1124835"/>
    <lineage>
        <taxon>Bacteria</taxon>
        <taxon>Pseudomonadati</taxon>
        <taxon>Bacteroidota</taxon>
        <taxon>Flavobacteriia</taxon>
        <taxon>Flavobacteriales</taxon>
        <taxon>Weeksellaceae</taxon>
        <taxon>Chryseobacterium group</taxon>
        <taxon>Chryseobacterium</taxon>
    </lineage>
</organism>
<name>A0A376EGX1_CHRCU</name>
<evidence type="ECO:0000313" key="4">
    <source>
        <dbReference type="Proteomes" id="UP000255224"/>
    </source>
</evidence>
<dbReference type="EMBL" id="CP033920">
    <property type="protein sequence ID" value="AZA47054.1"/>
    <property type="molecule type" value="Genomic_DNA"/>
</dbReference>
<reference evidence="2" key="2">
    <citation type="submission" date="2018-11" db="EMBL/GenBank/DDBJ databases">
        <title>Proposal to divide the Flavobacteriaceae and reorganize its genera based on Amino Acid Identity values calculated from whole genome sequences.</title>
        <authorList>
            <person name="Nicholson A.C."/>
            <person name="Gulvik C.A."/>
            <person name="Whitney A.M."/>
            <person name="Humrighouse B.W."/>
            <person name="Bell M."/>
            <person name="Holmes B."/>
            <person name="Steigerwalt A."/>
            <person name="Villarma A."/>
            <person name="Sheth M."/>
            <person name="Batra D."/>
            <person name="Pryor J."/>
            <person name="Bernardet J.-F."/>
            <person name="Hugo C."/>
            <person name="Kampfer P."/>
            <person name="Newman J."/>
            <person name="Mcquiston J.R."/>
        </authorList>
    </citation>
    <scope>NUCLEOTIDE SEQUENCE [LARGE SCALE GENOMIC DNA]</scope>
    <source>
        <strain evidence="2">G0188</strain>
    </source>
</reference>
<dbReference type="EMBL" id="UFVQ01000003">
    <property type="protein sequence ID" value="STD07593.1"/>
    <property type="molecule type" value="Genomic_DNA"/>
</dbReference>